<protein>
    <submittedName>
        <fullName evidence="1">Uncharacterized protein</fullName>
    </submittedName>
</protein>
<accession>A0A0S4TUX7</accession>
<sequence>MCAASWRARAGGRHDQAGEPLFRADCMRRVTPQHLRMLAPLNQQASANALL</sequence>
<organism evidence="1">
    <name type="scientific">Ralstonia solanacearum</name>
    <name type="common">Pseudomonas solanacearum</name>
    <dbReference type="NCBI Taxonomy" id="305"/>
    <lineage>
        <taxon>Bacteria</taxon>
        <taxon>Pseudomonadati</taxon>
        <taxon>Pseudomonadota</taxon>
        <taxon>Betaproteobacteria</taxon>
        <taxon>Burkholderiales</taxon>
        <taxon>Burkholderiaceae</taxon>
        <taxon>Ralstonia</taxon>
        <taxon>Ralstonia solanacearum species complex</taxon>
    </lineage>
</organism>
<evidence type="ECO:0000313" key="1">
    <source>
        <dbReference type="EMBL" id="CUV13844.1"/>
    </source>
</evidence>
<proteinExistence type="predicted"/>
<gene>
    <name evidence="1" type="ORF">RUN39_v1_640042</name>
</gene>
<dbReference type="EMBL" id="LN899819">
    <property type="protein sequence ID" value="CUV13844.1"/>
    <property type="molecule type" value="Genomic_DNA"/>
</dbReference>
<dbReference type="AlphaFoldDB" id="A0A0S4TUX7"/>
<reference evidence="1" key="1">
    <citation type="submission" date="2015-10" db="EMBL/GenBank/DDBJ databases">
        <authorList>
            <person name="Gilbert D.G."/>
        </authorList>
    </citation>
    <scope>NUCLEOTIDE SEQUENCE</scope>
    <source>
        <strain evidence="1">Phyl III-seqv23</strain>
    </source>
</reference>
<name>A0A0S4TUX7_RALSL</name>